<sequence length="161" mass="18214">MKILVPVDGSPASMNAVEKALEIAKKYGFSMKIISSVSFDKVPRYRRNEKLWQQVDSGLPETMMTEEDEIAIQLKKRAADLLESIPREFDFTGVELEKELLFGDPYEKILETAKNGKFDLIVMGNRGFSKIKRFFVGSVTQRVISEAPCPVLVIHAEAEEE</sequence>
<keyword evidence="4" id="KW-1185">Reference proteome</keyword>
<dbReference type="Pfam" id="PF00582">
    <property type="entry name" value="Usp"/>
    <property type="match status" value="1"/>
</dbReference>
<dbReference type="EMBL" id="FMKA01000002">
    <property type="protein sequence ID" value="SCP95552.1"/>
    <property type="molecule type" value="Genomic_DNA"/>
</dbReference>
<gene>
    <name evidence="3" type="ORF">SAMN05421730_10028</name>
</gene>
<reference evidence="3 4" key="1">
    <citation type="submission" date="2016-09" db="EMBL/GenBank/DDBJ databases">
        <authorList>
            <person name="Capua I."/>
            <person name="De Benedictis P."/>
            <person name="Joannis T."/>
            <person name="Lombin L.H."/>
            <person name="Cattoli G."/>
        </authorList>
    </citation>
    <scope>NUCLEOTIDE SEQUENCE [LARGE SCALE GENOMIC DNA]</scope>
    <source>
        <strain evidence="3 4">GluBS11</strain>
    </source>
</reference>
<evidence type="ECO:0000313" key="4">
    <source>
        <dbReference type="Proteomes" id="UP000199315"/>
    </source>
</evidence>
<dbReference type="OrthoDB" id="9794782at2"/>
<dbReference type="Proteomes" id="UP000199315">
    <property type="component" value="Unassembled WGS sequence"/>
</dbReference>
<dbReference type="PANTHER" id="PTHR46268:SF6">
    <property type="entry name" value="UNIVERSAL STRESS PROTEIN UP12"/>
    <property type="match status" value="1"/>
</dbReference>
<evidence type="ECO:0000256" key="1">
    <source>
        <dbReference type="ARBA" id="ARBA00008791"/>
    </source>
</evidence>
<proteinExistence type="inferred from homology"/>
<comment type="similarity">
    <text evidence="1">Belongs to the universal stress protein A family.</text>
</comment>
<dbReference type="STRING" id="1619234.SAMN05421730_10028"/>
<dbReference type="InterPro" id="IPR014729">
    <property type="entry name" value="Rossmann-like_a/b/a_fold"/>
</dbReference>
<feature type="domain" description="UspA" evidence="2">
    <location>
        <begin position="2"/>
        <end position="155"/>
    </location>
</feature>
<evidence type="ECO:0000313" key="3">
    <source>
        <dbReference type="EMBL" id="SCP95552.1"/>
    </source>
</evidence>
<protein>
    <submittedName>
        <fullName evidence="3">Nucleotide-binding universal stress protein, UspA family</fullName>
    </submittedName>
</protein>
<dbReference type="InterPro" id="IPR006016">
    <property type="entry name" value="UspA"/>
</dbReference>
<dbReference type="Gene3D" id="3.40.50.620">
    <property type="entry name" value="HUPs"/>
    <property type="match status" value="1"/>
</dbReference>
<dbReference type="SUPFAM" id="SSF52402">
    <property type="entry name" value="Adenine nucleotide alpha hydrolases-like"/>
    <property type="match status" value="1"/>
</dbReference>
<dbReference type="PANTHER" id="PTHR46268">
    <property type="entry name" value="STRESS RESPONSE PROTEIN NHAX"/>
    <property type="match status" value="1"/>
</dbReference>
<dbReference type="RefSeq" id="WP_091229972.1">
    <property type="nucleotide sequence ID" value="NZ_FMKA01000002.1"/>
</dbReference>
<dbReference type="CDD" id="cd00293">
    <property type="entry name" value="USP-like"/>
    <property type="match status" value="1"/>
</dbReference>
<organism evidence="3 4">
    <name type="scientific">Anaerobium acetethylicum</name>
    <dbReference type="NCBI Taxonomy" id="1619234"/>
    <lineage>
        <taxon>Bacteria</taxon>
        <taxon>Bacillati</taxon>
        <taxon>Bacillota</taxon>
        <taxon>Clostridia</taxon>
        <taxon>Lachnospirales</taxon>
        <taxon>Lachnospiraceae</taxon>
        <taxon>Anaerobium</taxon>
    </lineage>
</organism>
<accession>A0A1D3TPU8</accession>
<name>A0A1D3TPU8_9FIRM</name>
<dbReference type="PRINTS" id="PR01438">
    <property type="entry name" value="UNVRSLSTRESS"/>
</dbReference>
<dbReference type="AlphaFoldDB" id="A0A1D3TPU8"/>
<dbReference type="InterPro" id="IPR006015">
    <property type="entry name" value="Universal_stress_UspA"/>
</dbReference>
<evidence type="ECO:0000259" key="2">
    <source>
        <dbReference type="Pfam" id="PF00582"/>
    </source>
</evidence>